<dbReference type="InterPro" id="IPR052935">
    <property type="entry name" value="Mg2+_PAP"/>
</dbReference>
<evidence type="ECO:0000259" key="2">
    <source>
        <dbReference type="Pfam" id="PF09949"/>
    </source>
</evidence>
<dbReference type="InterPro" id="IPR019236">
    <property type="entry name" value="APP1_cat"/>
</dbReference>
<comment type="caution">
    <text evidence="3">The sequence shown here is derived from an EMBL/GenBank/DDBJ whole genome shotgun (WGS) entry which is preliminary data.</text>
</comment>
<feature type="region of interest" description="Disordered" evidence="1">
    <location>
        <begin position="1"/>
        <end position="67"/>
    </location>
</feature>
<evidence type="ECO:0000256" key="1">
    <source>
        <dbReference type="SAM" id="MobiDB-lite"/>
    </source>
</evidence>
<accession>A0A7D8V3W2</accession>
<organism evidence="3 4">
    <name type="scientific">Vanrija humicola</name>
    <name type="common">Yeast</name>
    <name type="synonym">Cryptococcus humicola</name>
    <dbReference type="NCBI Taxonomy" id="5417"/>
    <lineage>
        <taxon>Eukaryota</taxon>
        <taxon>Fungi</taxon>
        <taxon>Dikarya</taxon>
        <taxon>Basidiomycota</taxon>
        <taxon>Agaricomycotina</taxon>
        <taxon>Tremellomycetes</taxon>
        <taxon>Trichosporonales</taxon>
        <taxon>Trichosporonaceae</taxon>
        <taxon>Vanrija</taxon>
    </lineage>
</organism>
<protein>
    <recommendedName>
        <fullName evidence="2">Phosphatidate phosphatase APP1 catalytic domain-containing protein</fullName>
    </recommendedName>
</protein>
<dbReference type="AlphaFoldDB" id="A0A7D8V3W2"/>
<feature type="domain" description="Phosphatidate phosphatase APP1 catalytic" evidence="2">
    <location>
        <begin position="452"/>
        <end position="605"/>
    </location>
</feature>
<dbReference type="GO" id="GO:0030479">
    <property type="term" value="C:actin cortical patch"/>
    <property type="evidence" value="ECO:0007669"/>
    <property type="project" value="TreeGrafter"/>
</dbReference>
<feature type="region of interest" description="Disordered" evidence="1">
    <location>
        <begin position="207"/>
        <end position="261"/>
    </location>
</feature>
<dbReference type="PANTHER" id="PTHR28208:SF3">
    <property type="entry name" value="PHOSPHATIDATE PHOSPHATASE APP1"/>
    <property type="match status" value="1"/>
</dbReference>
<dbReference type="Pfam" id="PF09949">
    <property type="entry name" value="APP1_cat"/>
    <property type="match status" value="1"/>
</dbReference>
<evidence type="ECO:0000313" key="3">
    <source>
        <dbReference type="EMBL" id="TXT13479.1"/>
    </source>
</evidence>
<name>A0A7D8V3W2_VANHU</name>
<feature type="compositionally biased region" description="Low complexity" evidence="1">
    <location>
        <begin position="48"/>
        <end position="67"/>
    </location>
</feature>
<dbReference type="PANTHER" id="PTHR28208">
    <property type="entry name" value="PHOSPHATIDATE PHOSPHATASE APP1"/>
    <property type="match status" value="1"/>
</dbReference>
<feature type="compositionally biased region" description="Low complexity" evidence="1">
    <location>
        <begin position="227"/>
        <end position="248"/>
    </location>
</feature>
<proteinExistence type="predicted"/>
<feature type="region of interest" description="Disordered" evidence="1">
    <location>
        <begin position="643"/>
        <end position="663"/>
    </location>
</feature>
<evidence type="ECO:0000313" key="4">
    <source>
        <dbReference type="Proteomes" id="UP000473826"/>
    </source>
</evidence>
<gene>
    <name evidence="3" type="ORF">VHUM_00846</name>
</gene>
<dbReference type="EMBL" id="QKWK01000002">
    <property type="protein sequence ID" value="TXT13479.1"/>
    <property type="molecule type" value="Genomic_DNA"/>
</dbReference>
<dbReference type="GO" id="GO:0008195">
    <property type="term" value="F:phosphatidate phosphatase activity"/>
    <property type="evidence" value="ECO:0007669"/>
    <property type="project" value="InterPro"/>
</dbReference>
<feature type="compositionally biased region" description="Low complexity" evidence="1">
    <location>
        <begin position="650"/>
        <end position="663"/>
    </location>
</feature>
<dbReference type="Proteomes" id="UP000473826">
    <property type="component" value="Unassembled WGS sequence"/>
</dbReference>
<dbReference type="OrthoDB" id="2117591at2759"/>
<reference evidence="3 4" key="1">
    <citation type="journal article" date="2019" name="PLoS Genet.">
        <title>Convergent evolution of linked mating-type loci in basidiomycete fungi.</title>
        <authorList>
            <person name="Sun S."/>
            <person name="Coelho M.A."/>
            <person name="Heitman J."/>
            <person name="Nowrousian M."/>
        </authorList>
    </citation>
    <scope>NUCLEOTIDE SEQUENCE [LARGE SCALE GENOMIC DNA]</scope>
    <source>
        <strain evidence="3 4">CBS 4282</strain>
    </source>
</reference>
<keyword evidence="4" id="KW-1185">Reference proteome</keyword>
<sequence length="737" mass="78922">MPPGRPPIRAPRHTPAVPPPQPSGSHWAGPPSPPRRVTRSAGAPPPSSDTSGGASSSRRPGLLQSGSGLSSYLGSTAGFASKAKSAFFSAGSYVATTASTVAAAASAQTSGERRAAWEDWARDWRDGKRSSIIGKETIHVLPGWAAKKPRGDDPKAFDLSVSTVGYCTFVRDPKSASRTQRALMGIAKRFAALPAAPLDIPADPVIDSKLSSSPDKESPLIDLGDDAPAAAPGAARPAPVRRSSTSPSFQPYTPPPRTLTQTDIAFQDPSLLSLAHEYMDSRLRPFWSSVLAFRRIALAIYTVPLESGKPPPTADADLFAQEPLLRTTFTTNAQGHFAQNFTIPWERIASHTQSVPMAYDSSTHHLEDWGLVIRAELLSDDVAAKLPSAPATQPADVIPGGTLPYTARTTRGASPAASAPTRADSSDAGVLGLGTSAVEATAVLRISGSGGIRIISDIDDTVKHSDILSGAREVFRNVFCRKLEDICVPGINTLYEELISVGASGIHFVSNSPFELFPVITEFFQLHTFPTYYSLKLKYYGGRSIVTSLFEPAGQRKRPGIVEIMDEFKDSKFIMIGDSGEQDLEVYTSLAQERPDQVTAIFIRDVTSGRVGEFVKNGGVYDSTPRMSQLDLNDAASDVERTLASERSAPPSGTTTPTTQGSQVTAEAINSTVEELQTLSYAQQKILRQAADWETRLARAEADLPASIPLVIFKDVEEIESMARELVYAESIKAART</sequence>